<dbReference type="EMBL" id="VMNH01000003">
    <property type="protein sequence ID" value="TVO78328.1"/>
    <property type="molecule type" value="Genomic_DNA"/>
</dbReference>
<name>A0A558DP62_9GAMM</name>
<keyword evidence="1" id="KW-0732">Signal</keyword>
<feature type="signal peptide" evidence="1">
    <location>
        <begin position="1"/>
        <end position="24"/>
    </location>
</feature>
<accession>A0A558DP62</accession>
<dbReference type="AlphaFoldDB" id="A0A558DP62"/>
<dbReference type="RefSeq" id="WP_144357173.1">
    <property type="nucleotide sequence ID" value="NZ_VMNH01000003.1"/>
</dbReference>
<dbReference type="Proteomes" id="UP000316649">
    <property type="component" value="Unassembled WGS sequence"/>
</dbReference>
<protein>
    <submittedName>
        <fullName evidence="3">Lipid-binding SYLF domain-containing protein</fullName>
    </submittedName>
</protein>
<feature type="chain" id="PRO_5021891801" evidence="1">
    <location>
        <begin position="25"/>
        <end position="188"/>
    </location>
</feature>
<dbReference type="InterPro" id="IPR007461">
    <property type="entry name" value="Ysc84_actin-binding"/>
</dbReference>
<proteinExistence type="predicted"/>
<feature type="domain" description="Ysc84 actin-binding" evidence="2">
    <location>
        <begin position="104"/>
        <end position="179"/>
    </location>
</feature>
<evidence type="ECO:0000259" key="2">
    <source>
        <dbReference type="Pfam" id="PF04366"/>
    </source>
</evidence>
<dbReference type="OrthoDB" id="198978at2"/>
<dbReference type="CDD" id="cd11524">
    <property type="entry name" value="SYLF"/>
    <property type="match status" value="1"/>
</dbReference>
<evidence type="ECO:0000313" key="4">
    <source>
        <dbReference type="Proteomes" id="UP000316649"/>
    </source>
</evidence>
<organism evidence="3 4">
    <name type="scientific">Sedimenticola selenatireducens</name>
    <dbReference type="NCBI Taxonomy" id="191960"/>
    <lineage>
        <taxon>Bacteria</taxon>
        <taxon>Pseudomonadati</taxon>
        <taxon>Pseudomonadota</taxon>
        <taxon>Gammaproteobacteria</taxon>
        <taxon>Chromatiales</taxon>
        <taxon>Sedimenticolaceae</taxon>
        <taxon>Sedimenticola</taxon>
    </lineage>
</organism>
<comment type="caution">
    <text evidence="3">The sequence shown here is derived from an EMBL/GenBank/DDBJ whole genome shotgun (WGS) entry which is preliminary data.</text>
</comment>
<keyword evidence="4" id="KW-1185">Reference proteome</keyword>
<reference evidence="3 4" key="1">
    <citation type="submission" date="2019-07" db="EMBL/GenBank/DDBJ databases">
        <title>The pathways for chlorine oxyanion respiration interact through the shared metabolite chlorate.</title>
        <authorList>
            <person name="Barnum T.P."/>
            <person name="Cheng Y."/>
            <person name="Hill K.A."/>
            <person name="Lucas L.N."/>
            <person name="Carlson H.K."/>
            <person name="Coates J.D."/>
        </authorList>
    </citation>
    <scope>NUCLEOTIDE SEQUENCE [LARGE SCALE GENOMIC DNA]</scope>
    <source>
        <strain evidence="3 4">BK-1</strain>
    </source>
</reference>
<dbReference type="Pfam" id="PF04366">
    <property type="entry name" value="Ysc84"/>
    <property type="match status" value="1"/>
</dbReference>
<gene>
    <name evidence="3" type="ORF">FHP88_01275</name>
</gene>
<evidence type="ECO:0000313" key="3">
    <source>
        <dbReference type="EMBL" id="TVO78328.1"/>
    </source>
</evidence>
<sequence>MKFRSISFTLVLLLSVAAAQTVSAGWNPQEDKKEASSTTGNRDVDTAINRLKSKDPGLKLFFKKAYGYAIFPTVGKAGFGLGGAYGEGEVYRQGKFIGTSSLSQLTIGFQLGGQAYTEIIFFKDKHALDDFTSGNFEFNAQASAVAVTAGASADADYDNGVAIFTMPKGGLMYEAAVGGQKFGFDPAR</sequence>
<evidence type="ECO:0000256" key="1">
    <source>
        <dbReference type="SAM" id="SignalP"/>
    </source>
</evidence>